<organism evidence="1 2">
    <name type="scientific">Cyphomyrmex costatus</name>
    <dbReference type="NCBI Taxonomy" id="456900"/>
    <lineage>
        <taxon>Eukaryota</taxon>
        <taxon>Metazoa</taxon>
        <taxon>Ecdysozoa</taxon>
        <taxon>Arthropoda</taxon>
        <taxon>Hexapoda</taxon>
        <taxon>Insecta</taxon>
        <taxon>Pterygota</taxon>
        <taxon>Neoptera</taxon>
        <taxon>Endopterygota</taxon>
        <taxon>Hymenoptera</taxon>
        <taxon>Apocrita</taxon>
        <taxon>Aculeata</taxon>
        <taxon>Formicoidea</taxon>
        <taxon>Formicidae</taxon>
        <taxon>Myrmicinae</taxon>
        <taxon>Cyphomyrmex</taxon>
    </lineage>
</organism>
<reference evidence="1 2" key="1">
    <citation type="submission" date="2016-03" db="EMBL/GenBank/DDBJ databases">
        <title>Cyphomyrmex costatus WGS genome.</title>
        <authorList>
            <person name="Nygaard S."/>
            <person name="Hu H."/>
            <person name="Boomsma J."/>
            <person name="Zhang G."/>
        </authorList>
    </citation>
    <scope>NUCLEOTIDE SEQUENCE [LARGE SCALE GENOMIC DNA]</scope>
    <source>
        <strain evidence="1">MS0001</strain>
        <tissue evidence="1">Whole body</tissue>
    </source>
</reference>
<proteinExistence type="predicted"/>
<dbReference type="Gene3D" id="6.10.250.1380">
    <property type="match status" value="1"/>
</dbReference>
<sequence>MESAIGNLEESVQKADGKLDMIAWQIDEFEKAFEEPEDEVHKGVIYQNGLQLGGGKTIKILHDHGRIAAKYNHLMMNKNSYLEMKDKFGRVVQMVKHDEPYLEIKDESGRVLKIIQFEKSPCFVKIQGFFSHKLRSIIRKQRRCYRKKMFLMWKENMHLPELFDLQPYEVDTKPED</sequence>
<dbReference type="Proteomes" id="UP000078542">
    <property type="component" value="Unassembled WGS sequence"/>
</dbReference>
<gene>
    <name evidence="1" type="ORF">ALC62_11018</name>
</gene>
<evidence type="ECO:0000313" key="2">
    <source>
        <dbReference type="Proteomes" id="UP000078542"/>
    </source>
</evidence>
<dbReference type="KEGG" id="ccoa:108777670"/>
<dbReference type="EMBL" id="KQ977991">
    <property type="protein sequence ID" value="KYM98315.1"/>
    <property type="molecule type" value="Genomic_DNA"/>
</dbReference>
<dbReference type="AlphaFoldDB" id="A0A151ID28"/>
<accession>A0A151ID28</accession>
<dbReference type="OrthoDB" id="8182512at2759"/>
<protein>
    <submittedName>
        <fullName evidence="1">Uncharacterized protein</fullName>
    </submittedName>
</protein>
<name>A0A151ID28_9HYME</name>
<dbReference type="STRING" id="456900.A0A151ID28"/>
<keyword evidence="2" id="KW-1185">Reference proteome</keyword>
<evidence type="ECO:0000313" key="1">
    <source>
        <dbReference type="EMBL" id="KYM98315.1"/>
    </source>
</evidence>